<evidence type="ECO:0000313" key="1">
    <source>
        <dbReference type="EMBL" id="EMG21934.1"/>
    </source>
</evidence>
<accession>M3HCC1</accession>
<dbReference type="EMBL" id="AFMD02000262">
    <property type="protein sequence ID" value="EMG21934.1"/>
    <property type="molecule type" value="Genomic_DNA"/>
</dbReference>
<dbReference type="Proteomes" id="UP000011778">
    <property type="component" value="Unassembled WGS sequence"/>
</dbReference>
<name>M3HCC1_LEPIT</name>
<proteinExistence type="predicted"/>
<comment type="caution">
    <text evidence="1">The sequence shown here is derived from an EMBL/GenBank/DDBJ whole genome shotgun (WGS) entry which is preliminary data.</text>
</comment>
<sequence>FLDFSLDEIVDLIRQGVFASFHPNKESLWAEMEKNIHLVKTRYGLKR</sequence>
<protein>
    <submittedName>
        <fullName evidence="1">Uncharacterized protein</fullName>
    </submittedName>
</protein>
<feature type="non-terminal residue" evidence="1">
    <location>
        <position position="1"/>
    </location>
</feature>
<organism evidence="1 2">
    <name type="scientific">Leptospira interrogans serovar Copenhageni str. LT2050</name>
    <dbReference type="NCBI Taxonomy" id="1001598"/>
    <lineage>
        <taxon>Bacteria</taxon>
        <taxon>Pseudomonadati</taxon>
        <taxon>Spirochaetota</taxon>
        <taxon>Spirochaetia</taxon>
        <taxon>Leptospirales</taxon>
        <taxon>Leptospiraceae</taxon>
        <taxon>Leptospira</taxon>
    </lineage>
</organism>
<gene>
    <name evidence="1" type="ORF">LEP1GSC150_4443</name>
</gene>
<reference evidence="1 2" key="1">
    <citation type="submission" date="2013-02" db="EMBL/GenBank/DDBJ databases">
        <authorList>
            <person name="Harkins D.M."/>
            <person name="Durkin A.S."/>
            <person name="Brinkac L.M."/>
            <person name="Haft D.H."/>
            <person name="Selengut J.D."/>
            <person name="Sanka R."/>
            <person name="DePew J."/>
            <person name="Purushe J."/>
            <person name="Tulsiani S.M."/>
            <person name="Graham G.C."/>
            <person name="Burns M.-A."/>
            <person name="Dohnt M.F."/>
            <person name="Smythe L.D."/>
            <person name="McKay D.B."/>
            <person name="Craig S.B."/>
            <person name="Vinetz J.M."/>
            <person name="Sutton G.G."/>
            <person name="Nierman W.C."/>
            <person name="Fouts D.E."/>
        </authorList>
    </citation>
    <scope>NUCLEOTIDE SEQUENCE [LARGE SCALE GENOMIC DNA]</scope>
    <source>
        <strain evidence="1 2">LT2050</strain>
    </source>
</reference>
<evidence type="ECO:0000313" key="2">
    <source>
        <dbReference type="Proteomes" id="UP000011778"/>
    </source>
</evidence>
<dbReference type="AlphaFoldDB" id="M3HCC1"/>